<proteinExistence type="predicted"/>
<reference evidence="2" key="1">
    <citation type="journal article" date="2019" name="Int. J. Syst. Evol. Microbiol.">
        <title>The Global Catalogue of Microorganisms (GCM) 10K type strain sequencing project: providing services to taxonomists for standard genome sequencing and annotation.</title>
        <authorList>
            <consortium name="The Broad Institute Genomics Platform"/>
            <consortium name="The Broad Institute Genome Sequencing Center for Infectious Disease"/>
            <person name="Wu L."/>
            <person name="Ma J."/>
        </authorList>
    </citation>
    <scope>NUCLEOTIDE SEQUENCE [LARGE SCALE GENOMIC DNA]</scope>
    <source>
        <strain evidence="2">JCM 17938</strain>
    </source>
</reference>
<accession>A0ABP8U2I3</accession>
<sequence>MVTLAVRPADLEHYGAMVSRVGTAAKKAQSYVDEHGADFGGMSGRIWTLISGSQDRTIGAVNKMLRHLEEISSTSNGGLRGAAKYYRTTEHATAARVDAAYPERRSTPSERDLTMSHYQDLTGMPLATHNFADANDALATLTEPETAELGPFQKFVNNPGGVFDYLSPSNAACKVIELLIGHDPIEWFLEWFDGDWKKCYECGGALENVGKMMGVISTNTVKGANELHGTWSGNAADAAWEYFDGFSEAAGEQQEVLSQLGERYKITALGICRLQETAAGIIKGMIDAALIASAAAAGGAATVETGAGPVVGGIISGVEAARIWEMWERLKMIPEKATQVGNGFVGFAQTSASKTADFAKHPLPKSGYKPPMKAS</sequence>
<protein>
    <recommendedName>
        <fullName evidence="3">WXG100 family type VII secretion target</fullName>
    </recommendedName>
</protein>
<dbReference type="Gene3D" id="1.10.287.1060">
    <property type="entry name" value="ESAT-6-like"/>
    <property type="match status" value="1"/>
</dbReference>
<evidence type="ECO:0000313" key="1">
    <source>
        <dbReference type="EMBL" id="GAA4619485.1"/>
    </source>
</evidence>
<dbReference type="InterPro" id="IPR036689">
    <property type="entry name" value="ESAT-6-like_sf"/>
</dbReference>
<name>A0ABP8U2I3_9ACTN</name>
<evidence type="ECO:0000313" key="2">
    <source>
        <dbReference type="Proteomes" id="UP001500212"/>
    </source>
</evidence>
<evidence type="ECO:0008006" key="3">
    <source>
        <dbReference type="Google" id="ProtNLM"/>
    </source>
</evidence>
<dbReference type="EMBL" id="BAABHJ010000041">
    <property type="protein sequence ID" value="GAA4619485.1"/>
    <property type="molecule type" value="Genomic_DNA"/>
</dbReference>
<dbReference type="Proteomes" id="UP001500212">
    <property type="component" value="Unassembled WGS sequence"/>
</dbReference>
<keyword evidence="2" id="KW-1185">Reference proteome</keyword>
<gene>
    <name evidence="1" type="ORF">GCM10023195_88140</name>
</gene>
<comment type="caution">
    <text evidence="1">The sequence shown here is derived from an EMBL/GenBank/DDBJ whole genome shotgun (WGS) entry which is preliminary data.</text>
</comment>
<organism evidence="1 2">
    <name type="scientific">Actinoallomurus liliacearum</name>
    <dbReference type="NCBI Taxonomy" id="1080073"/>
    <lineage>
        <taxon>Bacteria</taxon>
        <taxon>Bacillati</taxon>
        <taxon>Actinomycetota</taxon>
        <taxon>Actinomycetes</taxon>
        <taxon>Streptosporangiales</taxon>
        <taxon>Thermomonosporaceae</taxon>
        <taxon>Actinoallomurus</taxon>
    </lineage>
</organism>
<dbReference type="SUPFAM" id="SSF140453">
    <property type="entry name" value="EsxAB dimer-like"/>
    <property type="match status" value="1"/>
</dbReference>